<dbReference type="AlphaFoldDB" id="A0A673UKL9"/>
<accession>A0A673UKL9</accession>
<dbReference type="Ensembl" id="ENSSSUT00005025190.1">
    <property type="protein sequence ID" value="ENSSSUP00005021986.1"/>
    <property type="gene ID" value="ENSSSUG00005014316.1"/>
</dbReference>
<dbReference type="SUPFAM" id="SSF56496">
    <property type="entry name" value="Fibrinogen C-terminal domain-like"/>
    <property type="match status" value="1"/>
</dbReference>
<evidence type="ECO:0000256" key="1">
    <source>
        <dbReference type="ARBA" id="ARBA00004613"/>
    </source>
</evidence>
<evidence type="ECO:0000256" key="5">
    <source>
        <dbReference type="SAM" id="MobiDB-lite"/>
    </source>
</evidence>
<evidence type="ECO:0000259" key="7">
    <source>
        <dbReference type="PROSITE" id="PS51406"/>
    </source>
</evidence>
<feature type="domain" description="Fibrinogen C-terminal" evidence="7">
    <location>
        <begin position="70"/>
        <end position="261"/>
    </location>
</feature>
<evidence type="ECO:0000313" key="8">
    <source>
        <dbReference type="Ensembl" id="ENSSSUP00005021986.1"/>
    </source>
</evidence>
<dbReference type="InterPro" id="IPR002181">
    <property type="entry name" value="Fibrinogen_a/b/g_C_dom"/>
</dbReference>
<dbReference type="OMA" id="GEADHYQ"/>
<evidence type="ECO:0000313" key="9">
    <source>
        <dbReference type="Proteomes" id="UP000472268"/>
    </source>
</evidence>
<keyword evidence="3 6" id="KW-0732">Signal</keyword>
<dbReference type="GO" id="GO:0001867">
    <property type="term" value="P:complement activation, lectin pathway"/>
    <property type="evidence" value="ECO:0007669"/>
    <property type="project" value="TreeGrafter"/>
</dbReference>
<evidence type="ECO:0000256" key="3">
    <source>
        <dbReference type="ARBA" id="ARBA00022729"/>
    </source>
</evidence>
<dbReference type="InterPro" id="IPR014716">
    <property type="entry name" value="Fibrinogen_a/b/g_C_1"/>
</dbReference>
<sequence length="261" mass="28236">MGLLWTPLPLLLLLAGKPDCLRSQDYPSCPGKPRELEARVVLLPSCPGAPGSPGEKGAAGQPGPPGKMGSKGEPGPRNCQKLLSQGATLSGQEHLCLLEGRALPVFCDMDTKEGGWLVSVRETPPGHRGWPSRHFFLLAPRGSQSPLELRHSLSSFTDQRHRFKGARHGARLQGASVPSLAGDSLSFHNGKSFTTYDADHDPNKSNCAVTVHGAWWYGTRYRSNLNGRCARSEATAHKYGIAWASGRGAGLPYRKFRMMLC</sequence>
<dbReference type="PROSITE" id="PS51406">
    <property type="entry name" value="FIBRINOGEN_C_2"/>
    <property type="match status" value="1"/>
</dbReference>
<dbReference type="GO" id="GO:0003823">
    <property type="term" value="F:antigen binding"/>
    <property type="evidence" value="ECO:0007669"/>
    <property type="project" value="TreeGrafter"/>
</dbReference>
<evidence type="ECO:0000256" key="2">
    <source>
        <dbReference type="ARBA" id="ARBA00022525"/>
    </source>
</evidence>
<protein>
    <submittedName>
        <fullName evidence="8">Ficolin 3</fullName>
    </submittedName>
</protein>
<comment type="subcellular location">
    <subcellularLocation>
        <location evidence="1">Secreted</location>
    </subcellularLocation>
</comment>
<dbReference type="Pfam" id="PF00147">
    <property type="entry name" value="Fibrinogen_C"/>
    <property type="match status" value="2"/>
</dbReference>
<keyword evidence="4" id="KW-1015">Disulfide bond</keyword>
<keyword evidence="9" id="KW-1185">Reference proteome</keyword>
<dbReference type="GO" id="GO:0005615">
    <property type="term" value="C:extracellular space"/>
    <property type="evidence" value="ECO:0007669"/>
    <property type="project" value="TreeGrafter"/>
</dbReference>
<feature type="chain" id="PRO_5025362801" evidence="6">
    <location>
        <begin position="24"/>
        <end position="261"/>
    </location>
</feature>
<dbReference type="GO" id="GO:0097367">
    <property type="term" value="F:carbohydrate derivative binding"/>
    <property type="evidence" value="ECO:0007669"/>
    <property type="project" value="TreeGrafter"/>
</dbReference>
<evidence type="ECO:0000256" key="4">
    <source>
        <dbReference type="ARBA" id="ARBA00023157"/>
    </source>
</evidence>
<dbReference type="Gene3D" id="3.90.215.10">
    <property type="entry name" value="Gamma Fibrinogen, chain A, domain 1"/>
    <property type="match status" value="1"/>
</dbReference>
<proteinExistence type="predicted"/>
<organism evidence="8 9">
    <name type="scientific">Suricata suricatta</name>
    <name type="common">Meerkat</name>
    <dbReference type="NCBI Taxonomy" id="37032"/>
    <lineage>
        <taxon>Eukaryota</taxon>
        <taxon>Metazoa</taxon>
        <taxon>Chordata</taxon>
        <taxon>Craniata</taxon>
        <taxon>Vertebrata</taxon>
        <taxon>Euteleostomi</taxon>
        <taxon>Mammalia</taxon>
        <taxon>Eutheria</taxon>
        <taxon>Laurasiatheria</taxon>
        <taxon>Carnivora</taxon>
        <taxon>Feliformia</taxon>
        <taxon>Herpestidae</taxon>
        <taxon>Suricata</taxon>
    </lineage>
</organism>
<dbReference type="InterPro" id="IPR050373">
    <property type="entry name" value="Fibrinogen_C-term_domain"/>
</dbReference>
<feature type="region of interest" description="Disordered" evidence="5">
    <location>
        <begin position="44"/>
        <end position="78"/>
    </location>
</feature>
<dbReference type="GO" id="GO:0005102">
    <property type="term" value="F:signaling receptor binding"/>
    <property type="evidence" value="ECO:0007669"/>
    <property type="project" value="TreeGrafter"/>
</dbReference>
<reference evidence="8 9" key="1">
    <citation type="submission" date="2019-05" db="EMBL/GenBank/DDBJ databases">
        <title>A Chromosome-scale Meerkat (S. suricatta) Genome Assembly.</title>
        <authorList>
            <person name="Dudchenko O."/>
            <person name="Lieberman Aiden E."/>
            <person name="Tung J."/>
            <person name="Barreiro L.B."/>
            <person name="Clutton-Brock T.H."/>
        </authorList>
    </citation>
    <scope>NUCLEOTIDE SEQUENCE [LARGE SCALE GENOMIC DNA]</scope>
</reference>
<reference evidence="8" key="2">
    <citation type="submission" date="2025-08" db="UniProtKB">
        <authorList>
            <consortium name="Ensembl"/>
        </authorList>
    </citation>
    <scope>IDENTIFICATION</scope>
</reference>
<reference evidence="8" key="3">
    <citation type="submission" date="2025-09" db="UniProtKB">
        <authorList>
            <consortium name="Ensembl"/>
        </authorList>
    </citation>
    <scope>IDENTIFICATION</scope>
</reference>
<dbReference type="Gene3D" id="4.10.530.10">
    <property type="entry name" value="Gamma-fibrinogen Carboxyl Terminal Fragment, domain 2"/>
    <property type="match status" value="1"/>
</dbReference>
<feature type="signal peptide" evidence="6">
    <location>
        <begin position="1"/>
        <end position="23"/>
    </location>
</feature>
<evidence type="ECO:0000256" key="6">
    <source>
        <dbReference type="SAM" id="SignalP"/>
    </source>
</evidence>
<dbReference type="PANTHER" id="PTHR19143:SF415">
    <property type="entry name" value="FICOLIN-3"/>
    <property type="match status" value="1"/>
</dbReference>
<dbReference type="InterPro" id="IPR036056">
    <property type="entry name" value="Fibrinogen-like_C"/>
</dbReference>
<dbReference type="SMART" id="SM00186">
    <property type="entry name" value="FBG"/>
    <property type="match status" value="1"/>
</dbReference>
<name>A0A673UKL9_SURSU</name>
<keyword evidence="2" id="KW-0964">Secreted</keyword>
<dbReference type="Proteomes" id="UP000472268">
    <property type="component" value="Chromosome 8"/>
</dbReference>
<dbReference type="PANTHER" id="PTHR19143">
    <property type="entry name" value="FIBRINOGEN/TENASCIN/ANGIOPOEITIN"/>
    <property type="match status" value="1"/>
</dbReference>